<feature type="transmembrane region" description="Helical" evidence="5">
    <location>
        <begin position="85"/>
        <end position="105"/>
    </location>
</feature>
<feature type="transmembrane region" description="Helical" evidence="5">
    <location>
        <begin position="141"/>
        <end position="160"/>
    </location>
</feature>
<evidence type="ECO:0000313" key="7">
    <source>
        <dbReference type="Proteomes" id="UP000010366"/>
    </source>
</evidence>
<keyword evidence="7" id="KW-1185">Reference proteome</keyword>
<evidence type="ECO:0000256" key="4">
    <source>
        <dbReference type="ARBA" id="ARBA00023136"/>
    </source>
</evidence>
<dbReference type="Proteomes" id="UP000010366">
    <property type="component" value="Chromosome"/>
</dbReference>
<evidence type="ECO:0000256" key="1">
    <source>
        <dbReference type="ARBA" id="ARBA00004141"/>
    </source>
</evidence>
<protein>
    <recommendedName>
        <fullName evidence="8">Ion transport protein</fullName>
    </recommendedName>
</protein>
<gene>
    <name evidence="6" type="ORF">Cha6605_1155</name>
</gene>
<dbReference type="AlphaFoldDB" id="K9UD78"/>
<evidence type="ECO:0000256" key="2">
    <source>
        <dbReference type="ARBA" id="ARBA00022692"/>
    </source>
</evidence>
<dbReference type="Gene3D" id="1.20.120.350">
    <property type="entry name" value="Voltage-gated potassium channels. Chain C"/>
    <property type="match status" value="1"/>
</dbReference>
<accession>K9UD78</accession>
<proteinExistence type="predicted"/>
<dbReference type="eggNOG" id="ENOG502ZCE6">
    <property type="taxonomic scope" value="Bacteria"/>
</dbReference>
<keyword evidence="2 5" id="KW-0812">Transmembrane</keyword>
<dbReference type="RefSeq" id="WP_015158564.1">
    <property type="nucleotide sequence ID" value="NC_019697.1"/>
</dbReference>
<reference evidence="6 7" key="1">
    <citation type="submission" date="2012-05" db="EMBL/GenBank/DDBJ databases">
        <title>Finished chromosome of genome of Chamaesiphon sp. PCC 6605.</title>
        <authorList>
            <consortium name="US DOE Joint Genome Institute"/>
            <person name="Gugger M."/>
            <person name="Coursin T."/>
            <person name="Rippka R."/>
            <person name="Tandeau De Marsac N."/>
            <person name="Huntemann M."/>
            <person name="Wei C.-L."/>
            <person name="Han J."/>
            <person name="Detter J.C."/>
            <person name="Han C."/>
            <person name="Tapia R."/>
            <person name="Chen A."/>
            <person name="Kyrpides N."/>
            <person name="Mavromatis K."/>
            <person name="Markowitz V."/>
            <person name="Szeto E."/>
            <person name="Ivanova N."/>
            <person name="Pagani I."/>
            <person name="Pati A."/>
            <person name="Goodwin L."/>
            <person name="Nordberg H.P."/>
            <person name="Cantor M.N."/>
            <person name="Hua S.X."/>
            <person name="Woyke T."/>
            <person name="Kerfeld C.A."/>
        </authorList>
    </citation>
    <scope>NUCLEOTIDE SEQUENCE [LARGE SCALE GENOMIC DNA]</scope>
    <source>
        <strain evidence="7">ATCC 27169 / PCC 6605</strain>
    </source>
</reference>
<evidence type="ECO:0008006" key="8">
    <source>
        <dbReference type="Google" id="ProtNLM"/>
    </source>
</evidence>
<dbReference type="KEGG" id="cmp:Cha6605_1155"/>
<feature type="transmembrane region" description="Helical" evidence="5">
    <location>
        <begin position="29"/>
        <end position="48"/>
    </location>
</feature>
<organism evidence="6 7">
    <name type="scientific">Chamaesiphon minutus (strain ATCC 27169 / PCC 6605)</name>
    <dbReference type="NCBI Taxonomy" id="1173020"/>
    <lineage>
        <taxon>Bacteria</taxon>
        <taxon>Bacillati</taxon>
        <taxon>Cyanobacteriota</taxon>
        <taxon>Cyanophyceae</taxon>
        <taxon>Gomontiellales</taxon>
        <taxon>Chamaesiphonaceae</taxon>
        <taxon>Chamaesiphon</taxon>
    </lineage>
</organism>
<keyword evidence="4 5" id="KW-0472">Membrane</keyword>
<evidence type="ECO:0000256" key="5">
    <source>
        <dbReference type="SAM" id="Phobius"/>
    </source>
</evidence>
<dbReference type="EMBL" id="CP003600">
    <property type="protein sequence ID" value="AFY92376.1"/>
    <property type="molecule type" value="Genomic_DNA"/>
</dbReference>
<dbReference type="GO" id="GO:0016020">
    <property type="term" value="C:membrane"/>
    <property type="evidence" value="ECO:0007669"/>
    <property type="project" value="UniProtKB-SubCell"/>
</dbReference>
<keyword evidence="3 5" id="KW-1133">Transmembrane helix</keyword>
<sequence length="209" mass="23776">MKPPNQQPALEREFSEVLQQWEDWSETPMLVLSFAWLGLFIVELVWGLTPILEAIGTTIWIAFILDFSIKFTLAPRKLIYFKHHWLIALSLLIPALRIFRIVRVIQPFGSVHAVRGFQLLRITIGTNRGMRLFGASVQRRGFGYVVVFGYLTATLATFFIDRDAEIDDAELASAKSIKALQAEITGLRTDIQGLVSRDLDSAKQTLRDR</sequence>
<dbReference type="InterPro" id="IPR027359">
    <property type="entry name" value="Volt_channel_dom_sf"/>
</dbReference>
<dbReference type="STRING" id="1173020.Cha6605_1155"/>
<evidence type="ECO:0000256" key="3">
    <source>
        <dbReference type="ARBA" id="ARBA00022989"/>
    </source>
</evidence>
<name>K9UD78_CHAP6</name>
<evidence type="ECO:0000313" key="6">
    <source>
        <dbReference type="EMBL" id="AFY92376.1"/>
    </source>
</evidence>
<dbReference type="HOGENOM" id="CLU_011722_6_3_3"/>
<comment type="subcellular location">
    <subcellularLocation>
        <location evidence="1">Membrane</location>
        <topology evidence="1">Multi-pass membrane protein</topology>
    </subcellularLocation>
</comment>
<dbReference type="SUPFAM" id="SSF81324">
    <property type="entry name" value="Voltage-gated potassium channels"/>
    <property type="match status" value="1"/>
</dbReference>
<dbReference type="OrthoDB" id="9799090at2"/>